<gene>
    <name evidence="3" type="ORF">DXG03_007576</name>
</gene>
<dbReference type="PANTHER" id="PTHR42678:SF34">
    <property type="entry name" value="OS04G0183300 PROTEIN"/>
    <property type="match status" value="1"/>
</dbReference>
<dbReference type="SUPFAM" id="SSF75304">
    <property type="entry name" value="Amidase signature (AS) enzymes"/>
    <property type="match status" value="1"/>
</dbReference>
<evidence type="ECO:0000259" key="2">
    <source>
        <dbReference type="Pfam" id="PF01425"/>
    </source>
</evidence>
<name>A0A9P7KAR1_9AGAR</name>
<dbReference type="OrthoDB" id="566138at2759"/>
<dbReference type="Proteomes" id="UP000775547">
    <property type="component" value="Unassembled WGS sequence"/>
</dbReference>
<keyword evidence="4" id="KW-1185">Reference proteome</keyword>
<dbReference type="Pfam" id="PF01425">
    <property type="entry name" value="Amidase"/>
    <property type="match status" value="1"/>
</dbReference>
<evidence type="ECO:0000256" key="1">
    <source>
        <dbReference type="SAM" id="SignalP"/>
    </source>
</evidence>
<keyword evidence="1" id="KW-0732">Signal</keyword>
<accession>A0A9P7KAR1</accession>
<dbReference type="InterPro" id="IPR036928">
    <property type="entry name" value="AS_sf"/>
</dbReference>
<organism evidence="3 4">
    <name type="scientific">Asterophora parasitica</name>
    <dbReference type="NCBI Taxonomy" id="117018"/>
    <lineage>
        <taxon>Eukaryota</taxon>
        <taxon>Fungi</taxon>
        <taxon>Dikarya</taxon>
        <taxon>Basidiomycota</taxon>
        <taxon>Agaricomycotina</taxon>
        <taxon>Agaricomycetes</taxon>
        <taxon>Agaricomycetidae</taxon>
        <taxon>Agaricales</taxon>
        <taxon>Tricholomatineae</taxon>
        <taxon>Lyophyllaceae</taxon>
        <taxon>Asterophora</taxon>
    </lineage>
</organism>
<sequence length="613" mass="64651">MLTPPRFLLLLLTFVRLLVLSGAYGTMTDLPGAARHELTDLCTARLYFPGSDQGFFSNVKASHNPSGKPQKVIIFPDLYEASVAELRAGLDAGHFSSVDLVKSYFARIEEVNLKGPGLRAVIEINPAALATAAELDLECRLKGPRSAIHGIPVLLKDNIATAASEGMNTTAGSFSLLGSVVPDDAGVVKRLRHAGAIILGKTNLSEFSHMRGDLPSGWSGRGGQTTNAYYPKGDPCGSSAGSGVAASIGLATVTLGTETDGSITCPAGVNNVVGIKPTLGLTSRAGVIPISTHQDSVGPITRSVADAATVLSIIAGLDPNDGYTSAQPRAVPNYTKALSTQALEGRRIGVPRRVFMNSTITDRPSEISEAFEGALAVLRSLGATIVDPADLPTADEILVSENEKIVLATDFKQEINDHFAHLKSNPSGVRNLGEVIQFNNDNPTLEKPKGYEDQSIFMTAEATVGFDSSYLAALAANHALGATRGIDAALKMYNVDALVLPSDGLSSTPAGSFFVTAPELLKQFNFSAIAGYPIVTVPLGFFSDNVAVDVGPETVKTAPGIPFGLSFFSTAYSEFELIGFAYAYEQQTKTRLARRAYEGAVPKTQLENVIQSL</sequence>
<protein>
    <recommendedName>
        <fullName evidence="2">Amidase domain-containing protein</fullName>
    </recommendedName>
</protein>
<dbReference type="InterPro" id="IPR023631">
    <property type="entry name" value="Amidase_dom"/>
</dbReference>
<comment type="caution">
    <text evidence="3">The sequence shown here is derived from an EMBL/GenBank/DDBJ whole genome shotgun (WGS) entry which is preliminary data.</text>
</comment>
<dbReference type="AlphaFoldDB" id="A0A9P7KAR1"/>
<feature type="signal peptide" evidence="1">
    <location>
        <begin position="1"/>
        <end position="23"/>
    </location>
</feature>
<reference evidence="3" key="2">
    <citation type="submission" date="2021-10" db="EMBL/GenBank/DDBJ databases">
        <title>Phylogenomics reveals ancestral predisposition of the termite-cultivated fungus Termitomyces towards a domesticated lifestyle.</title>
        <authorList>
            <person name="Auxier B."/>
            <person name="Grum-Grzhimaylo A."/>
            <person name="Cardenas M.E."/>
            <person name="Lodge J.D."/>
            <person name="Laessoe T."/>
            <person name="Pedersen O."/>
            <person name="Smith M.E."/>
            <person name="Kuyper T.W."/>
            <person name="Franco-Molano E.A."/>
            <person name="Baroni T.J."/>
            <person name="Aanen D.K."/>
        </authorList>
    </citation>
    <scope>NUCLEOTIDE SEQUENCE</scope>
    <source>
        <strain evidence="3">AP01</strain>
        <tissue evidence="3">Mycelium</tissue>
    </source>
</reference>
<dbReference type="Gene3D" id="3.90.1300.10">
    <property type="entry name" value="Amidase signature (AS) domain"/>
    <property type="match status" value="1"/>
</dbReference>
<reference evidence="3" key="1">
    <citation type="submission" date="2020-07" db="EMBL/GenBank/DDBJ databases">
        <authorList>
            <person name="Nieuwenhuis M."/>
            <person name="Van De Peppel L.J.J."/>
        </authorList>
    </citation>
    <scope>NUCLEOTIDE SEQUENCE</scope>
    <source>
        <strain evidence="3">AP01</strain>
        <tissue evidence="3">Mycelium</tissue>
    </source>
</reference>
<feature type="chain" id="PRO_5040141734" description="Amidase domain-containing protein" evidence="1">
    <location>
        <begin position="24"/>
        <end position="613"/>
    </location>
</feature>
<dbReference type="PANTHER" id="PTHR42678">
    <property type="entry name" value="AMIDASE"/>
    <property type="match status" value="1"/>
</dbReference>
<feature type="domain" description="Amidase" evidence="2">
    <location>
        <begin position="99"/>
        <end position="577"/>
    </location>
</feature>
<evidence type="ECO:0000313" key="4">
    <source>
        <dbReference type="Proteomes" id="UP000775547"/>
    </source>
</evidence>
<proteinExistence type="predicted"/>
<dbReference type="EMBL" id="JABCKV010000057">
    <property type="protein sequence ID" value="KAG5644846.1"/>
    <property type="molecule type" value="Genomic_DNA"/>
</dbReference>
<evidence type="ECO:0000313" key="3">
    <source>
        <dbReference type="EMBL" id="KAG5644846.1"/>
    </source>
</evidence>